<dbReference type="OrthoDB" id="8939957at2759"/>
<dbReference type="PANTHER" id="PTHR19433">
    <property type="entry name" value="T-CELL RECEPTOR ALPHA CHAIN V REGION-RELATED"/>
    <property type="match status" value="1"/>
</dbReference>
<name>W5MXH8_LEPOC</name>
<feature type="domain" description="Ig-like" evidence="10">
    <location>
        <begin position="28"/>
        <end position="103"/>
    </location>
</feature>
<reference evidence="11" key="2">
    <citation type="submission" date="2025-08" db="UniProtKB">
        <authorList>
            <consortium name="Ensembl"/>
        </authorList>
    </citation>
    <scope>IDENTIFICATION</scope>
</reference>
<accession>W5MXH8</accession>
<keyword evidence="5 8" id="KW-0472">Membrane</keyword>
<dbReference type="KEGG" id="loc:107079199"/>
<evidence type="ECO:0000256" key="8">
    <source>
        <dbReference type="SAM" id="Phobius"/>
    </source>
</evidence>
<dbReference type="InterPro" id="IPR003599">
    <property type="entry name" value="Ig_sub"/>
</dbReference>
<evidence type="ECO:0000256" key="9">
    <source>
        <dbReference type="SAM" id="SignalP"/>
    </source>
</evidence>
<dbReference type="HOGENOM" id="CLU_1229572_0_0_1"/>
<dbReference type="GO" id="GO:0002376">
    <property type="term" value="P:immune system process"/>
    <property type="evidence" value="ECO:0007669"/>
    <property type="project" value="UniProtKB-KW"/>
</dbReference>
<dbReference type="GO" id="GO:0009617">
    <property type="term" value="P:response to bacterium"/>
    <property type="evidence" value="ECO:0000318"/>
    <property type="project" value="GO_Central"/>
</dbReference>
<organism evidence="11 12">
    <name type="scientific">Lepisosteus oculatus</name>
    <name type="common">Spotted gar</name>
    <dbReference type="NCBI Taxonomy" id="7918"/>
    <lineage>
        <taxon>Eukaryota</taxon>
        <taxon>Metazoa</taxon>
        <taxon>Chordata</taxon>
        <taxon>Craniata</taxon>
        <taxon>Vertebrata</taxon>
        <taxon>Euteleostomi</taxon>
        <taxon>Actinopterygii</taxon>
        <taxon>Neopterygii</taxon>
        <taxon>Holostei</taxon>
        <taxon>Semionotiformes</taxon>
        <taxon>Lepisosteidae</taxon>
        <taxon>Lepisosteus</taxon>
    </lineage>
</organism>
<dbReference type="GO" id="GO:0005886">
    <property type="term" value="C:plasma membrane"/>
    <property type="evidence" value="ECO:0007669"/>
    <property type="project" value="UniProtKB-SubCell"/>
</dbReference>
<evidence type="ECO:0000313" key="12">
    <source>
        <dbReference type="Proteomes" id="UP000018468"/>
    </source>
</evidence>
<dbReference type="InterPro" id="IPR036179">
    <property type="entry name" value="Ig-like_dom_sf"/>
</dbReference>
<keyword evidence="4" id="KW-0391">Immunity</keyword>
<dbReference type="STRING" id="7918.ENSLOCP00000013087"/>
<dbReference type="InterPro" id="IPR013106">
    <property type="entry name" value="Ig_V-set"/>
</dbReference>
<dbReference type="OMA" id="MSWIVAC"/>
<reference evidence="11" key="3">
    <citation type="submission" date="2025-09" db="UniProtKB">
        <authorList>
            <consortium name="Ensembl"/>
        </authorList>
    </citation>
    <scope>IDENTIFICATION</scope>
</reference>
<evidence type="ECO:0000256" key="6">
    <source>
        <dbReference type="ARBA" id="ARBA00023157"/>
    </source>
</evidence>
<dbReference type="Pfam" id="PF07686">
    <property type="entry name" value="V-set"/>
    <property type="match status" value="1"/>
</dbReference>
<dbReference type="InParanoid" id="W5MXH8"/>
<dbReference type="CDD" id="cd00099">
    <property type="entry name" value="IgV"/>
    <property type="match status" value="1"/>
</dbReference>
<evidence type="ECO:0000256" key="1">
    <source>
        <dbReference type="ARBA" id="ARBA00004236"/>
    </source>
</evidence>
<dbReference type="SMART" id="SM00409">
    <property type="entry name" value="IG"/>
    <property type="match status" value="1"/>
</dbReference>
<dbReference type="Ensembl" id="ENSLOCT00000013115.1">
    <property type="protein sequence ID" value="ENSLOCP00000013087.1"/>
    <property type="gene ID" value="ENSLOCG00000010685.1"/>
</dbReference>
<feature type="chain" id="PRO_5004866941" evidence="9">
    <location>
        <begin position="26"/>
        <end position="225"/>
    </location>
</feature>
<feature type="signal peptide" evidence="9">
    <location>
        <begin position="1"/>
        <end position="25"/>
    </location>
</feature>
<dbReference type="Bgee" id="ENSLOCG00000010685">
    <property type="expression patterns" value="Expressed in pharyngeal gill and 8 other cell types or tissues"/>
</dbReference>
<dbReference type="Proteomes" id="UP000018468">
    <property type="component" value="Linkage group LG14"/>
</dbReference>
<dbReference type="Gene3D" id="2.60.40.10">
    <property type="entry name" value="Immunoglobulins"/>
    <property type="match status" value="1"/>
</dbReference>
<feature type="transmembrane region" description="Helical" evidence="8">
    <location>
        <begin position="146"/>
        <end position="170"/>
    </location>
</feature>
<evidence type="ECO:0000313" key="11">
    <source>
        <dbReference type="Ensembl" id="ENSLOCP00000013087.1"/>
    </source>
</evidence>
<dbReference type="InterPro" id="IPR013783">
    <property type="entry name" value="Ig-like_fold"/>
</dbReference>
<evidence type="ECO:0000259" key="10">
    <source>
        <dbReference type="PROSITE" id="PS50835"/>
    </source>
</evidence>
<dbReference type="EMBL" id="AHAT01012738">
    <property type="status" value="NOT_ANNOTATED_CDS"/>
    <property type="molecule type" value="Genomic_DNA"/>
</dbReference>
<evidence type="ECO:0000256" key="5">
    <source>
        <dbReference type="ARBA" id="ARBA00023136"/>
    </source>
</evidence>
<dbReference type="SMART" id="SM00406">
    <property type="entry name" value="IGv"/>
    <property type="match status" value="1"/>
</dbReference>
<dbReference type="InterPro" id="IPR003598">
    <property type="entry name" value="Ig_sub2"/>
</dbReference>
<dbReference type="InterPro" id="IPR052051">
    <property type="entry name" value="TCR_complex_component"/>
</dbReference>
<dbReference type="eggNOG" id="ENOG502RWS2">
    <property type="taxonomic scope" value="Eukaryota"/>
</dbReference>
<keyword evidence="6" id="KW-1015">Disulfide bond</keyword>
<dbReference type="PROSITE" id="PS50835">
    <property type="entry name" value="IG_LIKE"/>
    <property type="match status" value="1"/>
</dbReference>
<proteinExistence type="predicted"/>
<evidence type="ECO:0000256" key="4">
    <source>
        <dbReference type="ARBA" id="ARBA00022859"/>
    </source>
</evidence>
<dbReference type="PANTHER" id="PTHR19433:SF111">
    <property type="entry name" value="T CELL RECEPTOR ALPHA VARIABLE 4"/>
    <property type="match status" value="1"/>
</dbReference>
<keyword evidence="8" id="KW-1133">Transmembrane helix</keyword>
<keyword evidence="2" id="KW-1003">Cell membrane</keyword>
<keyword evidence="12" id="KW-1185">Reference proteome</keyword>
<comment type="subcellular location">
    <subcellularLocation>
        <location evidence="1">Cell membrane</location>
    </subcellularLocation>
</comment>
<evidence type="ECO:0000256" key="2">
    <source>
        <dbReference type="ARBA" id="ARBA00022475"/>
    </source>
</evidence>
<dbReference type="AlphaFoldDB" id="W5MXH8"/>
<dbReference type="GeneTree" id="ENSGT00990000204585"/>
<keyword evidence="8" id="KW-0812">Transmembrane</keyword>
<dbReference type="InterPro" id="IPR007110">
    <property type="entry name" value="Ig-like_dom"/>
</dbReference>
<dbReference type="SUPFAM" id="SSF48726">
    <property type="entry name" value="Immunoglobulin"/>
    <property type="match status" value="1"/>
</dbReference>
<evidence type="ECO:0000256" key="3">
    <source>
        <dbReference type="ARBA" id="ARBA00022729"/>
    </source>
</evidence>
<evidence type="ECO:0000256" key="7">
    <source>
        <dbReference type="ARBA" id="ARBA00023180"/>
    </source>
</evidence>
<keyword evidence="7" id="KW-0325">Glycoprotein</keyword>
<dbReference type="SMART" id="SM00408">
    <property type="entry name" value="IGc2"/>
    <property type="match status" value="1"/>
</dbReference>
<protein>
    <submittedName>
        <fullName evidence="11">Uncharacterized LOC107079199</fullName>
    </submittedName>
</protein>
<keyword evidence="3 9" id="KW-0732">Signal</keyword>
<reference evidence="12" key="1">
    <citation type="submission" date="2011-12" db="EMBL/GenBank/DDBJ databases">
        <title>The Draft Genome of Lepisosteus oculatus.</title>
        <authorList>
            <consortium name="The Broad Institute Genome Assembly &amp; Analysis Group"/>
            <consortium name="Computational R&amp;D Group"/>
            <consortium name="and Sequencing Platform"/>
            <person name="Di Palma F."/>
            <person name="Alfoldi J."/>
            <person name="Johnson J."/>
            <person name="Berlin A."/>
            <person name="Gnerre S."/>
            <person name="Jaffe D."/>
            <person name="MacCallum I."/>
            <person name="Young S."/>
            <person name="Walker B.J."/>
            <person name="Lander E.S."/>
            <person name="Lindblad-Toh K."/>
        </authorList>
    </citation>
    <scope>NUCLEOTIDE SEQUENCE [LARGE SCALE GENOMIC DNA]</scope>
</reference>
<sequence>MVFQSNTKLQLCVLLLSLQAHCLTGRSVSPGQNVSLECPLSTGEVYWYRQDSAELLLAILRSFESTSTTPFYYNGFGKHYSLETNSRLLIHNVTSHDSGMYYCARKEEDIFVFSNGTRLDVTKENISNSHSGQNTTSSDQGFSQNIWLSVSLVCSFLLNFILLILVTVLVRRSRTLNCFCAKKSEKPQATTQQQDLAYAEVQMAATQKRIKKKEIHTTYAEVQFT</sequence>